<organism evidence="4 5">
    <name type="scientific">Porites lobata</name>
    <dbReference type="NCBI Taxonomy" id="104759"/>
    <lineage>
        <taxon>Eukaryota</taxon>
        <taxon>Metazoa</taxon>
        <taxon>Cnidaria</taxon>
        <taxon>Anthozoa</taxon>
        <taxon>Hexacorallia</taxon>
        <taxon>Scleractinia</taxon>
        <taxon>Fungiina</taxon>
        <taxon>Poritidae</taxon>
        <taxon>Porites</taxon>
    </lineage>
</organism>
<feature type="compositionally biased region" description="Basic and acidic residues" evidence="2">
    <location>
        <begin position="1161"/>
        <end position="1173"/>
    </location>
</feature>
<feature type="compositionally biased region" description="Polar residues" evidence="2">
    <location>
        <begin position="828"/>
        <end position="849"/>
    </location>
</feature>
<feature type="compositionally biased region" description="Polar residues" evidence="2">
    <location>
        <begin position="903"/>
        <end position="928"/>
    </location>
</feature>
<feature type="region of interest" description="Disordered" evidence="2">
    <location>
        <begin position="420"/>
        <end position="951"/>
    </location>
</feature>
<dbReference type="InterPro" id="IPR007122">
    <property type="entry name" value="Villin/Gelsolin"/>
</dbReference>
<feature type="compositionally biased region" description="Basic and acidic residues" evidence="2">
    <location>
        <begin position="929"/>
        <end position="949"/>
    </location>
</feature>
<feature type="compositionally biased region" description="Basic residues" evidence="2">
    <location>
        <begin position="1321"/>
        <end position="1334"/>
    </location>
</feature>
<feature type="compositionally biased region" description="Basic and acidic residues" evidence="2">
    <location>
        <begin position="1483"/>
        <end position="1500"/>
    </location>
</feature>
<feature type="compositionally biased region" description="Low complexity" evidence="2">
    <location>
        <begin position="157"/>
        <end position="167"/>
    </location>
</feature>
<feature type="compositionally biased region" description="Basic residues" evidence="2">
    <location>
        <begin position="1146"/>
        <end position="1156"/>
    </location>
</feature>
<feature type="compositionally biased region" description="Polar residues" evidence="2">
    <location>
        <begin position="706"/>
        <end position="733"/>
    </location>
</feature>
<feature type="compositionally biased region" description="Polar residues" evidence="2">
    <location>
        <begin position="1074"/>
        <end position="1085"/>
    </location>
</feature>
<feature type="compositionally biased region" description="Basic and acidic residues" evidence="2">
    <location>
        <begin position="693"/>
        <end position="705"/>
    </location>
</feature>
<feature type="compositionally biased region" description="Basic and acidic residues" evidence="2">
    <location>
        <begin position="1226"/>
        <end position="1235"/>
    </location>
</feature>
<feature type="compositionally biased region" description="Basic and acidic residues" evidence="2">
    <location>
        <begin position="484"/>
        <end position="506"/>
    </location>
</feature>
<evidence type="ECO:0000259" key="3">
    <source>
        <dbReference type="PROSITE" id="PS51089"/>
    </source>
</evidence>
<feature type="compositionally biased region" description="Polar residues" evidence="2">
    <location>
        <begin position="677"/>
        <end position="689"/>
    </location>
</feature>
<feature type="compositionally biased region" description="Polar residues" evidence="2">
    <location>
        <begin position="93"/>
        <end position="104"/>
    </location>
</feature>
<dbReference type="PANTHER" id="PTHR11977">
    <property type="entry name" value="VILLIN"/>
    <property type="match status" value="1"/>
</dbReference>
<dbReference type="Gene3D" id="1.10.950.10">
    <property type="entry name" value="Villin headpiece domain"/>
    <property type="match status" value="1"/>
</dbReference>
<feature type="compositionally biased region" description="Basic and acidic residues" evidence="2">
    <location>
        <begin position="1245"/>
        <end position="1320"/>
    </location>
</feature>
<comment type="similarity">
    <text evidence="1">Belongs to the villin/gelsolin family.</text>
</comment>
<feature type="compositionally biased region" description="Polar residues" evidence="2">
    <location>
        <begin position="1211"/>
        <end position="1225"/>
    </location>
</feature>
<feature type="compositionally biased region" description="Low complexity" evidence="2">
    <location>
        <begin position="250"/>
        <end position="260"/>
    </location>
</feature>
<feature type="compositionally biased region" description="Basic and acidic residues" evidence="2">
    <location>
        <begin position="854"/>
        <end position="875"/>
    </location>
</feature>
<dbReference type="Pfam" id="PF00626">
    <property type="entry name" value="Gelsolin"/>
    <property type="match status" value="2"/>
</dbReference>
<evidence type="ECO:0000313" key="5">
    <source>
        <dbReference type="Proteomes" id="UP001159405"/>
    </source>
</evidence>
<sequence>MVVLDIAMKKSTLKISLSQDYLNRPSLKRQFTSSVWVSIGESLDKISNDDSTGKFDNEWINPYKNKVVDCKMSHRYRDSQTQPSSLPRRYNSLPKSYSSQNATRDSSHSTRYRSISSSSTATSSTPATQSSRYGSLQTYGTSTQSSLTNDLKKTPSRRSTITTLSSRPVGVKSIPRKNSYPSSQSSSFRDSTLSYTARQLSNRTRRGSGSLSRDSSWEPGELPIRQRSSITLRETQPVWGPDEPLTRQYSSSSLRDSPFSLATKRTHSLRQDSGETETHLTSRRKTSPVESTGLSRSVSPQTTACCRHHSDGESQTTSSHLEHSPGEVTSTRPVSPSSVKYQGSESKEEEPKSPKSPVVLYAGSIQQTESPSSISESASLRSAQNGSSGSQAVVCDDDNELESSAARDISLLSRQIASVYEGSLTRSDSNRGSRPLKKQKAVSGDDEKATEQKKNLGKGVLTEKATENNERTSEGKGLVSDGKNILKKENKRSSSIESATAKDENKKPRRKLSGVFSRKKSSDSEGDEERIQRKSFFPRKSSKESDKEVTGRRGSSSSAHSGSPPVTPPKRKISGPSKFFSYSSDSKTTPEVPKKFSVPGKFFKGKDSSGGESSDLESDSSKSRSRMKRRVSLPGVLGRARSSSAERTGSKSPNPQPSIDPALLNRRRSNFKKAQSFDVQSDTSKNSMLNKLKFWDHTKKEKLSDSRTSTSPEEGRSASNSPIPVHNNSISSTVEKKVEDKTSRLRRNRDRTVKQTSSLEKETALAVKPEVTGLSRDQSLEFSQKEMQSSKGDDSSTVNGKEAKVQYVGQVNVPSPSEQRARKRAQYKVNSGKDSNSTVTPLENLTGAQVSDVKTVEKKTPESNDSSTRDTVSKLRERRRKRREERERFFASMGSSKDAGKAQDTQQNGHVQSEPTNTNGSVKNTVQSKQDHIDAGKKPQGDSVKRVELTPKLSAVGKRSTFDDVVQKEAKTKGGRARYQTIASSVHADIIADLIREKGLKSTTTNEVKIPSVSELRERFLISKDDGKISPTRLMLKLDERPNSICGEVLSPTEMKKFDDITFSLARKVSSSDVKTKRFSGSSDDSLARLDTPWKSISKDSKTIPPSSPEVIRSSKGDKKIENVPKPKEECKEEQVVTGESDTLKRKAGGKKKRKISIFGADREKDKEPKSPEEEVESSQHGAVSAAIKAMFTRKIPSSDKSKVPGRQRIKSTPDSSVNNKILDTSSDRERKTSAPEEIVSKSPEIVKSHPVKENKGLKDHVNVDNKAKIASETHPSQKERRESKDQVKTEITQEVKNGDNAKDIELHPVSGIEEKPKERKSLKKPSKNKKRTFKSTIKPFGGMMKTKSESNLMQRFDLIAVDIPIDGEPEPEKKKMDNDIQLISNVTDETNKVEDLSSASQRERPSGVFEEGLKEFYNKKVEEKKSTTTCSPEITLEDLDIISGQTTQQLNSLAGDKMKIRPKRHHKTATNPIKNLQQRTDVRTDTEVERPRIEKKQVTSEHPVIKRKKKKYKDPDNLWRRHTLDLAASALAGLASTEDFTKVRLRKTAGPDEKDEFRGTKPVMLIHIKGRRHLQVRLVEPSLKSLNSGDCFALVTEKDLFSWIGKDCNPYEKAKVTEIVSKIKAKSELDCRARDIITIEDGDLDFGAALDKFVSILKGDPGCNKIKDAQSMPKDEDYEKGCVKGNMVYKIQWTDPPKLMPVESMCGHIPQVSILDTKEVFIFDFGSELYVWNGQQSLSGQRKSAFALAKQLYAEPFKAYGIYDPIFPYGKSENCNNEVDNKIASQRPSWTLFARLHEKAETILFREKFLDWPDPTKIIRMKGHPSMLELAAQDKPPPVELKPCDPKIMLKSAPPLECPTFEGVNVGRGNGVPTVCVGDIYKEGNLVTTVELTVWHINEYRHFKLPPANHGHFHSGEGYVIRWAYFVLTDRIAKDRKSRCRSTVAGRVRCAYFFWQGNDCSVNEKGAAAIMAVELDEEKGPQVRVVQGKESPVFLNLFQGGMIIHNGRKNAIDETTATFTDNSATRLYVIRNEEPGEACLNQVKANSYSLRSRTSFVLVVRKEAHIYLWHGCKSSDDSRSTARAAAKKAQERKSVECNLTDLSGISLSEVEEGNEPDEFWKAIGGKKYYCSLAHDPSKHNYQPRLFELSSATGKFNATEVLCPARSEPKLCPFPFLQEDLYTAKQPGLFIVDGYYDVYVWEGWMPEDDDDVRTGSGRQRWDKDRRLAMETALNYAKEAGKRISHRVYVVYAGMEPMTFKALFPYWNDTPDVIRIQKQDGKQPNVRHSASELLHQFTKDFYSLAELQKTPPPQGVDPAKLEAYLSDEDFQEIFKMDKEAFNKLPGWKQVNLKKAVRLF</sequence>
<dbReference type="PANTHER" id="PTHR11977:SF45">
    <property type="entry name" value="SUPERVILLIN"/>
    <property type="match status" value="1"/>
</dbReference>
<dbReference type="SMART" id="SM00262">
    <property type="entry name" value="GEL"/>
    <property type="match status" value="4"/>
</dbReference>
<proteinExistence type="inferred from homology"/>
<feature type="compositionally biased region" description="Basic and acidic residues" evidence="2">
    <location>
        <begin position="541"/>
        <end position="551"/>
    </location>
</feature>
<evidence type="ECO:0000256" key="2">
    <source>
        <dbReference type="SAM" id="MobiDB-lite"/>
    </source>
</evidence>
<feature type="compositionally biased region" description="Basic and acidic residues" evidence="2">
    <location>
        <begin position="443"/>
        <end position="454"/>
    </location>
</feature>
<comment type="caution">
    <text evidence="4">The sequence shown here is derived from an EMBL/GenBank/DDBJ whole genome shotgun (WGS) entry which is preliminary data.</text>
</comment>
<evidence type="ECO:0000313" key="4">
    <source>
        <dbReference type="EMBL" id="CAH3113700.1"/>
    </source>
</evidence>
<dbReference type="InterPro" id="IPR036886">
    <property type="entry name" value="Villin_headpiece_dom_sf"/>
</dbReference>
<feature type="domain" description="HP" evidence="3">
    <location>
        <begin position="2295"/>
        <end position="2358"/>
    </location>
</feature>
<accession>A0ABN8NMV0</accession>
<feature type="region of interest" description="Disordered" evidence="2">
    <location>
        <begin position="1483"/>
        <end position="1513"/>
    </location>
</feature>
<name>A0ABN8NMV0_9CNID</name>
<feature type="compositionally biased region" description="Low complexity" evidence="2">
    <location>
        <begin position="364"/>
        <end position="383"/>
    </location>
</feature>
<dbReference type="CDD" id="cd11293">
    <property type="entry name" value="gelsolin_S4_like"/>
    <property type="match status" value="1"/>
</dbReference>
<feature type="compositionally biased region" description="Polar residues" evidence="2">
    <location>
        <begin position="133"/>
        <end position="149"/>
    </location>
</feature>
<evidence type="ECO:0000256" key="1">
    <source>
        <dbReference type="ARBA" id="ARBA00008418"/>
    </source>
</evidence>
<feature type="region of interest" description="Disordered" evidence="2">
    <location>
        <begin position="1074"/>
        <end position="1347"/>
    </location>
</feature>
<dbReference type="Proteomes" id="UP001159405">
    <property type="component" value="Unassembled WGS sequence"/>
</dbReference>
<feature type="compositionally biased region" description="Low complexity" evidence="2">
    <location>
        <begin position="112"/>
        <end position="132"/>
    </location>
</feature>
<feature type="compositionally biased region" description="Basic and acidic residues" evidence="2">
    <location>
        <begin position="269"/>
        <end position="280"/>
    </location>
</feature>
<feature type="compositionally biased region" description="Polar residues" evidence="2">
    <location>
        <begin position="775"/>
        <end position="799"/>
    </location>
</feature>
<feature type="compositionally biased region" description="Basic and acidic residues" evidence="2">
    <location>
        <begin position="1113"/>
        <end position="1135"/>
    </location>
</feature>
<dbReference type="Pfam" id="PF02209">
    <property type="entry name" value="VHP"/>
    <property type="match status" value="1"/>
</dbReference>
<feature type="compositionally biased region" description="Polar residues" evidence="2">
    <location>
        <begin position="179"/>
        <end position="199"/>
    </location>
</feature>
<dbReference type="InterPro" id="IPR007123">
    <property type="entry name" value="Gelsolin-like_dom"/>
</dbReference>
<dbReference type="SUPFAM" id="SSF47050">
    <property type="entry name" value="VHP, Villin headpiece domain"/>
    <property type="match status" value="1"/>
</dbReference>
<feature type="compositionally biased region" description="Polar residues" evidence="2">
    <location>
        <begin position="288"/>
        <end position="304"/>
    </location>
</feature>
<dbReference type="InterPro" id="IPR029006">
    <property type="entry name" value="ADF-H/Gelsolin-like_dom_sf"/>
</dbReference>
<protein>
    <recommendedName>
        <fullName evidence="3">HP domain-containing protein</fullName>
    </recommendedName>
</protein>
<feature type="compositionally biased region" description="Polar residues" evidence="2">
    <location>
        <begin position="641"/>
        <end position="653"/>
    </location>
</feature>
<keyword evidence="5" id="KW-1185">Reference proteome</keyword>
<feature type="compositionally biased region" description="Low complexity" evidence="2">
    <location>
        <begin position="552"/>
        <end position="563"/>
    </location>
</feature>
<feature type="compositionally biased region" description="Low complexity" evidence="2">
    <location>
        <begin position="328"/>
        <end position="339"/>
    </location>
</feature>
<dbReference type="EMBL" id="CALNXK010000026">
    <property type="protein sequence ID" value="CAH3113700.1"/>
    <property type="molecule type" value="Genomic_DNA"/>
</dbReference>
<feature type="region of interest" description="Disordered" evidence="2">
    <location>
        <begin position="74"/>
        <end position="399"/>
    </location>
</feature>
<feature type="compositionally biased region" description="Basic and acidic residues" evidence="2">
    <location>
        <begin position="464"/>
        <end position="474"/>
    </location>
</feature>
<reference evidence="4 5" key="1">
    <citation type="submission" date="2022-05" db="EMBL/GenBank/DDBJ databases">
        <authorList>
            <consortium name="Genoscope - CEA"/>
            <person name="William W."/>
        </authorList>
    </citation>
    <scope>NUCLEOTIDE SEQUENCE [LARGE SCALE GENOMIC DNA]</scope>
</reference>
<gene>
    <name evidence="4" type="ORF">PLOB_00022283</name>
</gene>
<dbReference type="SMART" id="SM00153">
    <property type="entry name" value="VHP"/>
    <property type="match status" value="1"/>
</dbReference>
<feature type="compositionally biased region" description="Basic and acidic residues" evidence="2">
    <location>
        <begin position="734"/>
        <end position="743"/>
    </location>
</feature>
<feature type="compositionally biased region" description="Polar residues" evidence="2">
    <location>
        <begin position="580"/>
        <end position="589"/>
    </location>
</feature>
<dbReference type="SUPFAM" id="SSF55753">
    <property type="entry name" value="Actin depolymerizing proteins"/>
    <property type="match status" value="5"/>
</dbReference>
<dbReference type="InterPro" id="IPR003128">
    <property type="entry name" value="Villin_headpiece"/>
</dbReference>
<dbReference type="PROSITE" id="PS51089">
    <property type="entry name" value="HP"/>
    <property type="match status" value="1"/>
</dbReference>
<dbReference type="Gene3D" id="3.40.20.10">
    <property type="entry name" value="Severin"/>
    <property type="match status" value="5"/>
</dbReference>